<dbReference type="InterPro" id="IPR003607">
    <property type="entry name" value="HD/PDEase_dom"/>
</dbReference>
<proteinExistence type="predicted"/>
<dbReference type="AlphaFoldDB" id="A0A2T0BEX6"/>
<keyword evidence="8" id="KW-0548">Nucleotidyltransferase</keyword>
<comment type="catalytic activity">
    <reaction evidence="6">
        <text>P(1),P(4)-bis(5'-adenosyl) tetraphosphate + H2O = 2 ADP + 2 H(+)</text>
        <dbReference type="Rhea" id="RHEA:24252"/>
        <dbReference type="ChEBI" id="CHEBI:15377"/>
        <dbReference type="ChEBI" id="CHEBI:15378"/>
        <dbReference type="ChEBI" id="CHEBI:58141"/>
        <dbReference type="ChEBI" id="CHEBI:456216"/>
        <dbReference type="EC" id="3.6.1.41"/>
    </reaction>
</comment>
<dbReference type="InterPro" id="IPR051094">
    <property type="entry name" value="Diverse_Catalytic_Enzymes"/>
</dbReference>
<dbReference type="CDD" id="cd00077">
    <property type="entry name" value="HDc"/>
    <property type="match status" value="1"/>
</dbReference>
<dbReference type="PROSITE" id="PS51831">
    <property type="entry name" value="HD"/>
    <property type="match status" value="1"/>
</dbReference>
<dbReference type="PANTHER" id="PTHR35795:SF1">
    <property type="entry name" value="BIS(5'-NUCLEOSYL)-TETRAPHOSPHATASE, SYMMETRICAL"/>
    <property type="match status" value="1"/>
</dbReference>
<name>A0A2T0BEX6_9CLOT</name>
<dbReference type="Proteomes" id="UP000239471">
    <property type="component" value="Unassembled WGS sequence"/>
</dbReference>
<dbReference type="GO" id="GO:0016779">
    <property type="term" value="F:nucleotidyltransferase activity"/>
    <property type="evidence" value="ECO:0007669"/>
    <property type="project" value="UniProtKB-KW"/>
</dbReference>
<evidence type="ECO:0000256" key="2">
    <source>
        <dbReference type="ARBA" id="ARBA00022723"/>
    </source>
</evidence>
<dbReference type="GO" id="GO:0000166">
    <property type="term" value="F:nucleotide binding"/>
    <property type="evidence" value="ECO:0007669"/>
    <property type="project" value="UniProtKB-KW"/>
</dbReference>
<evidence type="ECO:0000259" key="7">
    <source>
        <dbReference type="PROSITE" id="PS51831"/>
    </source>
</evidence>
<evidence type="ECO:0000313" key="8">
    <source>
        <dbReference type="EMBL" id="PRR82392.1"/>
    </source>
</evidence>
<keyword evidence="2" id="KW-0479">Metal-binding</keyword>
<keyword evidence="4" id="KW-0378">Hydrolase</keyword>
<sequence length="190" mass="21568">MSILQEAYKYVKVVLNEDRFIHTLGVVSVAKKLAIINGVSEEKAEIAALCHDIAKNTTQDEMNMLIIKNNVILSEDEKNTLQLWHGIVGPYVAKNVLNIEDEDILGAIRWHTTGKEKMTKLEKIIYISDMIEPARIFEGIKKLREVTLNDLDEGVLLGLTQTINFLLLRGDPIDLNTIKARNYLLINRVE</sequence>
<feature type="domain" description="HD" evidence="7">
    <location>
        <begin position="19"/>
        <end position="134"/>
    </location>
</feature>
<keyword evidence="8" id="KW-0808">Transferase</keyword>
<evidence type="ECO:0000256" key="4">
    <source>
        <dbReference type="ARBA" id="ARBA00022801"/>
    </source>
</evidence>
<dbReference type="OrthoDB" id="5295945at2"/>
<organism evidence="8 9">
    <name type="scientific">Clostridium vincentii</name>
    <dbReference type="NCBI Taxonomy" id="52704"/>
    <lineage>
        <taxon>Bacteria</taxon>
        <taxon>Bacillati</taxon>
        <taxon>Bacillota</taxon>
        <taxon>Clostridia</taxon>
        <taxon>Eubacteriales</taxon>
        <taxon>Clostridiaceae</taxon>
        <taxon>Clostridium</taxon>
    </lineage>
</organism>
<dbReference type="PANTHER" id="PTHR35795">
    <property type="entry name" value="SLR1885 PROTEIN"/>
    <property type="match status" value="1"/>
</dbReference>
<reference evidence="8 9" key="1">
    <citation type="submission" date="2018-03" db="EMBL/GenBank/DDBJ databases">
        <title>Genome sequence of Clostridium vincentii DSM 10228.</title>
        <authorList>
            <person name="Poehlein A."/>
            <person name="Daniel R."/>
        </authorList>
    </citation>
    <scope>NUCLEOTIDE SEQUENCE [LARGE SCALE GENOMIC DNA]</scope>
    <source>
        <strain evidence="8 9">DSM 10228</strain>
    </source>
</reference>
<dbReference type="EMBL" id="PVXQ01000016">
    <property type="protein sequence ID" value="PRR82392.1"/>
    <property type="molecule type" value="Genomic_DNA"/>
</dbReference>
<dbReference type="EC" id="3.6.1.41" evidence="1"/>
<evidence type="ECO:0000256" key="6">
    <source>
        <dbReference type="ARBA" id="ARBA00049417"/>
    </source>
</evidence>
<dbReference type="GO" id="GO:0046872">
    <property type="term" value="F:metal ion binding"/>
    <property type="evidence" value="ECO:0007669"/>
    <property type="project" value="UniProtKB-KW"/>
</dbReference>
<dbReference type="InterPro" id="IPR005249">
    <property type="entry name" value="YqeK"/>
</dbReference>
<comment type="caution">
    <text evidence="8">The sequence shown here is derived from an EMBL/GenBank/DDBJ whole genome shotgun (WGS) entry which is preliminary data.</text>
</comment>
<evidence type="ECO:0000256" key="5">
    <source>
        <dbReference type="ARBA" id="ARBA00023004"/>
    </source>
</evidence>
<dbReference type="GO" id="GO:0008803">
    <property type="term" value="F:bis(5'-nucleosyl)-tetraphosphatase (symmetrical) activity"/>
    <property type="evidence" value="ECO:0007669"/>
    <property type="project" value="UniProtKB-EC"/>
</dbReference>
<evidence type="ECO:0000256" key="3">
    <source>
        <dbReference type="ARBA" id="ARBA00022741"/>
    </source>
</evidence>
<dbReference type="Gene3D" id="1.10.3210.10">
    <property type="entry name" value="Hypothetical protein af1432"/>
    <property type="match status" value="1"/>
</dbReference>
<dbReference type="NCBIfam" id="TIGR00488">
    <property type="entry name" value="bis(5'-nucleosyl)-tetraphosphatase (symmetrical) YqeK"/>
    <property type="match status" value="1"/>
</dbReference>
<keyword evidence="5" id="KW-0408">Iron</keyword>
<keyword evidence="9" id="KW-1185">Reference proteome</keyword>
<gene>
    <name evidence="8" type="ORF">CLVI_17320</name>
</gene>
<dbReference type="RefSeq" id="WP_106059711.1">
    <property type="nucleotide sequence ID" value="NZ_PVXQ01000016.1"/>
</dbReference>
<dbReference type="Pfam" id="PF01966">
    <property type="entry name" value="HD"/>
    <property type="match status" value="1"/>
</dbReference>
<keyword evidence="3" id="KW-0547">Nucleotide-binding</keyword>
<dbReference type="InterPro" id="IPR006674">
    <property type="entry name" value="HD_domain"/>
</dbReference>
<protein>
    <recommendedName>
        <fullName evidence="1">bis(5'-nucleosyl)-tetraphosphatase (symmetrical)</fullName>
        <ecNumber evidence="1">3.6.1.41</ecNumber>
    </recommendedName>
</protein>
<dbReference type="SMART" id="SM00471">
    <property type="entry name" value="HDc"/>
    <property type="match status" value="1"/>
</dbReference>
<evidence type="ECO:0000313" key="9">
    <source>
        <dbReference type="Proteomes" id="UP000239471"/>
    </source>
</evidence>
<accession>A0A2T0BEX6</accession>
<dbReference type="SUPFAM" id="SSF109604">
    <property type="entry name" value="HD-domain/PDEase-like"/>
    <property type="match status" value="1"/>
</dbReference>
<evidence type="ECO:0000256" key="1">
    <source>
        <dbReference type="ARBA" id="ARBA00012506"/>
    </source>
</evidence>